<reference evidence="2 3" key="1">
    <citation type="submission" date="2021-03" db="EMBL/GenBank/DDBJ databases">
        <authorList>
            <person name="Peeters C."/>
        </authorList>
    </citation>
    <scope>NUCLEOTIDE SEQUENCE [LARGE SCALE GENOMIC DNA]</scope>
    <source>
        <strain evidence="2 3">LMG 26411</strain>
    </source>
</reference>
<keyword evidence="1" id="KW-0472">Membrane</keyword>
<dbReference type="InterPro" id="IPR021529">
    <property type="entry name" value="DUF2798"/>
</dbReference>
<evidence type="ECO:0000256" key="1">
    <source>
        <dbReference type="SAM" id="Phobius"/>
    </source>
</evidence>
<evidence type="ECO:0008006" key="4">
    <source>
        <dbReference type="Google" id="ProtNLM"/>
    </source>
</evidence>
<comment type="caution">
    <text evidence="2">The sequence shown here is derived from an EMBL/GenBank/DDBJ whole genome shotgun (WGS) entry which is preliminary data.</text>
</comment>
<dbReference type="Pfam" id="PF11391">
    <property type="entry name" value="DUF2798"/>
    <property type="match status" value="1"/>
</dbReference>
<dbReference type="Proteomes" id="UP000672657">
    <property type="component" value="Unassembled WGS sequence"/>
</dbReference>
<evidence type="ECO:0000313" key="2">
    <source>
        <dbReference type="EMBL" id="CAG2158673.1"/>
    </source>
</evidence>
<protein>
    <recommendedName>
        <fullName evidence="4">DUF2798 domain-containing protein</fullName>
    </recommendedName>
</protein>
<keyword evidence="1" id="KW-0812">Transmembrane</keyword>
<sequence length="74" mass="8251">MWKIPREYRHFAFGAIQAGVTCGVASAIASMPFVAEGAFVSHWLRVYFFSWVAVLPIVIAAAPFVHWLAGRITR</sequence>
<evidence type="ECO:0000313" key="3">
    <source>
        <dbReference type="Proteomes" id="UP000672657"/>
    </source>
</evidence>
<proteinExistence type="predicted"/>
<organism evidence="2 3">
    <name type="scientific">Cupriavidus numazuensis</name>
    <dbReference type="NCBI Taxonomy" id="221992"/>
    <lineage>
        <taxon>Bacteria</taxon>
        <taxon>Pseudomonadati</taxon>
        <taxon>Pseudomonadota</taxon>
        <taxon>Betaproteobacteria</taxon>
        <taxon>Burkholderiales</taxon>
        <taxon>Burkholderiaceae</taxon>
        <taxon>Cupriavidus</taxon>
    </lineage>
</organism>
<keyword evidence="3" id="KW-1185">Reference proteome</keyword>
<gene>
    <name evidence="2" type="ORF">LMG26411_06115</name>
</gene>
<dbReference type="EMBL" id="CAJPVI010000048">
    <property type="protein sequence ID" value="CAG2158673.1"/>
    <property type="molecule type" value="Genomic_DNA"/>
</dbReference>
<feature type="transmembrane region" description="Helical" evidence="1">
    <location>
        <begin position="46"/>
        <end position="69"/>
    </location>
</feature>
<keyword evidence="1" id="KW-1133">Transmembrane helix</keyword>
<feature type="transmembrane region" description="Helical" evidence="1">
    <location>
        <begin position="12"/>
        <end position="34"/>
    </location>
</feature>
<accession>A0ABM8TR56</accession>
<name>A0ABM8TR56_9BURK</name>